<feature type="transmembrane region" description="Helical" evidence="7">
    <location>
        <begin position="21"/>
        <end position="43"/>
    </location>
</feature>
<dbReference type="Gene3D" id="2.10.109.10">
    <property type="entry name" value="Umud Fragment, subunit A"/>
    <property type="match status" value="1"/>
</dbReference>
<dbReference type="PROSITE" id="PS00761">
    <property type="entry name" value="SPASE_I_3"/>
    <property type="match status" value="1"/>
</dbReference>
<evidence type="ECO:0000256" key="4">
    <source>
        <dbReference type="ARBA" id="ARBA00019232"/>
    </source>
</evidence>
<evidence type="ECO:0000256" key="7">
    <source>
        <dbReference type="RuleBase" id="RU362042"/>
    </source>
</evidence>
<proteinExistence type="inferred from homology"/>
<dbReference type="PRINTS" id="PR00727">
    <property type="entry name" value="LEADERPTASE"/>
</dbReference>
<gene>
    <name evidence="9" type="ORF">ME9_01252</name>
</gene>
<dbReference type="InterPro" id="IPR019533">
    <property type="entry name" value="Peptidase_S26"/>
</dbReference>
<comment type="similarity">
    <text evidence="2 7">Belongs to the peptidase S26 family.</text>
</comment>
<dbReference type="EC" id="3.4.21.89" evidence="3 7"/>
<keyword evidence="7" id="KW-0645">Protease</keyword>
<organism evidence="9 10">
    <name type="scientific">Bartonella taylorii 8TBB</name>
    <dbReference type="NCBI Taxonomy" id="1094560"/>
    <lineage>
        <taxon>Bacteria</taxon>
        <taxon>Pseudomonadati</taxon>
        <taxon>Pseudomonadota</taxon>
        <taxon>Alphaproteobacteria</taxon>
        <taxon>Hyphomicrobiales</taxon>
        <taxon>Bartonellaceae</taxon>
        <taxon>Bartonella</taxon>
    </lineage>
</organism>
<evidence type="ECO:0000313" key="10">
    <source>
        <dbReference type="Proteomes" id="UP000002648"/>
    </source>
</evidence>
<dbReference type="InterPro" id="IPR000223">
    <property type="entry name" value="Pept_S26A_signal_pept_1"/>
</dbReference>
<dbReference type="InterPro" id="IPR036286">
    <property type="entry name" value="LexA/Signal_pep-like_sf"/>
</dbReference>
<feature type="domain" description="Peptidase S26" evidence="8">
    <location>
        <begin position="23"/>
        <end position="229"/>
    </location>
</feature>
<keyword evidence="7" id="KW-1133">Transmembrane helix</keyword>
<evidence type="ECO:0000256" key="1">
    <source>
        <dbReference type="ARBA" id="ARBA00000677"/>
    </source>
</evidence>
<protein>
    <recommendedName>
        <fullName evidence="4 7">Signal peptidase I</fullName>
        <ecNumber evidence="3 7">3.4.21.89</ecNumber>
    </recommendedName>
</protein>
<dbReference type="PANTHER" id="PTHR43390:SF1">
    <property type="entry name" value="CHLOROPLAST PROCESSING PEPTIDASE"/>
    <property type="match status" value="1"/>
</dbReference>
<dbReference type="GO" id="GO:0006465">
    <property type="term" value="P:signal peptide processing"/>
    <property type="evidence" value="ECO:0007669"/>
    <property type="project" value="InterPro"/>
</dbReference>
<evidence type="ECO:0000259" key="8">
    <source>
        <dbReference type="Pfam" id="PF10502"/>
    </source>
</evidence>
<sequence>MGRVSVMMRKEEMRKKEEKGGVLEFILVLIQALFLAAVIRTLFFQPFSIPSGSMRPTLLVGDYLFVSKYAYGYSRFSIPFSLPIFSGRIWASQPQRGDVVVFRLPSNPDIDYIKRVVGLPGDRIQVRQSVLYINDEAVSRHFMGKVDNSDITEVNYPVDVYRETMPNGVSYNTLDLAFIPQVDDTKVFEVPQGHYFMMGDNRDNSDDSRLDVGYVPEENLIGRASVIFFSISNGSSAWQIWRWPFDIRWSRLFSFINTVHDLPLVKQGINDEASSND</sequence>
<name>A0A9P2W2K3_BARTA</name>
<accession>A0A9P2W2K3</accession>
<evidence type="ECO:0000313" key="9">
    <source>
        <dbReference type="EMBL" id="EJF94331.1"/>
    </source>
</evidence>
<dbReference type="PROSITE" id="PS00760">
    <property type="entry name" value="SPASE_I_2"/>
    <property type="match status" value="1"/>
</dbReference>
<dbReference type="Pfam" id="PF10502">
    <property type="entry name" value="Peptidase_S26"/>
    <property type="match status" value="1"/>
</dbReference>
<evidence type="ECO:0000256" key="2">
    <source>
        <dbReference type="ARBA" id="ARBA00009370"/>
    </source>
</evidence>
<dbReference type="GO" id="GO:0004252">
    <property type="term" value="F:serine-type endopeptidase activity"/>
    <property type="evidence" value="ECO:0007669"/>
    <property type="project" value="InterPro"/>
</dbReference>
<comment type="caution">
    <text evidence="9">The sequence shown here is derived from an EMBL/GenBank/DDBJ whole genome shotgun (WGS) entry which is preliminary data.</text>
</comment>
<dbReference type="EMBL" id="AIMD01000035">
    <property type="protein sequence ID" value="EJF94331.1"/>
    <property type="molecule type" value="Genomic_DNA"/>
</dbReference>
<feature type="active site" evidence="6">
    <location>
        <position position="53"/>
    </location>
</feature>
<dbReference type="GO" id="GO:0009003">
    <property type="term" value="F:signal peptidase activity"/>
    <property type="evidence" value="ECO:0007669"/>
    <property type="project" value="UniProtKB-EC"/>
</dbReference>
<keyword evidence="10" id="KW-1185">Reference proteome</keyword>
<keyword evidence="7" id="KW-0812">Transmembrane</keyword>
<dbReference type="NCBIfam" id="TIGR02227">
    <property type="entry name" value="sigpep_I_bact"/>
    <property type="match status" value="1"/>
</dbReference>
<dbReference type="PANTHER" id="PTHR43390">
    <property type="entry name" value="SIGNAL PEPTIDASE I"/>
    <property type="match status" value="1"/>
</dbReference>
<feature type="active site" evidence="6">
    <location>
        <position position="114"/>
    </location>
</feature>
<evidence type="ECO:0000256" key="5">
    <source>
        <dbReference type="ARBA" id="ARBA00022801"/>
    </source>
</evidence>
<comment type="subcellular location">
    <subcellularLocation>
        <location evidence="7">Membrane</location>
        <topology evidence="7">Single-pass type II membrane protein</topology>
    </subcellularLocation>
</comment>
<dbReference type="Proteomes" id="UP000002648">
    <property type="component" value="Unassembled WGS sequence"/>
</dbReference>
<dbReference type="GO" id="GO:0016020">
    <property type="term" value="C:membrane"/>
    <property type="evidence" value="ECO:0007669"/>
    <property type="project" value="UniProtKB-SubCell"/>
</dbReference>
<evidence type="ECO:0000256" key="6">
    <source>
        <dbReference type="PIRSR" id="PIRSR600223-1"/>
    </source>
</evidence>
<reference evidence="9 10" key="1">
    <citation type="submission" date="2012-03" db="EMBL/GenBank/DDBJ databases">
        <title>The Genome Sequence of Bartonella taylorii 8TBB.</title>
        <authorList>
            <consortium name="The Broad Institute Genome Sequencing Platform"/>
            <consortium name="The Broad Institute Genome Sequencing Center for Infectious Disease"/>
            <person name="Feldgarden M."/>
            <person name="Kirby J."/>
            <person name="Kosoy M."/>
            <person name="Birtles R."/>
            <person name="Probert W.S."/>
            <person name="Chiaraviglio L."/>
            <person name="Young S.K."/>
            <person name="Zeng Q."/>
            <person name="Gargeya S."/>
            <person name="Fitzgerald M."/>
            <person name="Haas B."/>
            <person name="Abouelleil A."/>
            <person name="Alvarado L."/>
            <person name="Arachchi H.M."/>
            <person name="Berlin A."/>
            <person name="Chapman S.B."/>
            <person name="Gearin G."/>
            <person name="Goldberg J."/>
            <person name="Griggs A."/>
            <person name="Gujja S."/>
            <person name="Hansen M."/>
            <person name="Heiman D."/>
            <person name="Howarth C."/>
            <person name="Larimer J."/>
            <person name="Lui A."/>
            <person name="MacDonald P.J.P."/>
            <person name="McCowen C."/>
            <person name="Montmayeur A."/>
            <person name="Murphy C."/>
            <person name="Neiman D."/>
            <person name="Pearson M."/>
            <person name="Priest M."/>
            <person name="Roberts A."/>
            <person name="Saif S."/>
            <person name="Shea T."/>
            <person name="Sisk P."/>
            <person name="Stolte C."/>
            <person name="Sykes S."/>
            <person name="Wortman J."/>
            <person name="Nusbaum C."/>
            <person name="Birren B."/>
        </authorList>
    </citation>
    <scope>NUCLEOTIDE SEQUENCE [LARGE SCALE GENOMIC DNA]</scope>
    <source>
        <strain evidence="9 10">8TBB</strain>
    </source>
</reference>
<keyword evidence="5 7" id="KW-0378">Hydrolase</keyword>
<dbReference type="CDD" id="cd06530">
    <property type="entry name" value="S26_SPase_I"/>
    <property type="match status" value="1"/>
</dbReference>
<dbReference type="AlphaFoldDB" id="A0A9P2W2K3"/>
<keyword evidence="7" id="KW-0472">Membrane</keyword>
<dbReference type="InterPro" id="IPR019757">
    <property type="entry name" value="Pept_S26A_signal_pept_1_Lys-AS"/>
</dbReference>
<comment type="catalytic activity">
    <reaction evidence="1 7">
        <text>Cleavage of hydrophobic, N-terminal signal or leader sequences from secreted and periplasmic proteins.</text>
        <dbReference type="EC" id="3.4.21.89"/>
    </reaction>
</comment>
<dbReference type="InterPro" id="IPR019758">
    <property type="entry name" value="Pept_S26A_signal_pept_1_CS"/>
</dbReference>
<evidence type="ECO:0000256" key="3">
    <source>
        <dbReference type="ARBA" id="ARBA00013208"/>
    </source>
</evidence>
<dbReference type="SUPFAM" id="SSF51306">
    <property type="entry name" value="LexA/Signal peptidase"/>
    <property type="match status" value="1"/>
</dbReference>